<evidence type="ECO:0000256" key="1">
    <source>
        <dbReference type="ARBA" id="ARBA00023002"/>
    </source>
</evidence>
<proteinExistence type="inferred from homology"/>
<feature type="domain" description="Dehydrogenase E1 component" evidence="3">
    <location>
        <begin position="128"/>
        <end position="192"/>
    </location>
</feature>
<name>A0AAD7JBR5_9AGAR</name>
<dbReference type="InterPro" id="IPR001017">
    <property type="entry name" value="DH_E1"/>
</dbReference>
<organism evidence="4 5">
    <name type="scientific">Mycena maculata</name>
    <dbReference type="NCBI Taxonomy" id="230809"/>
    <lineage>
        <taxon>Eukaryota</taxon>
        <taxon>Fungi</taxon>
        <taxon>Dikarya</taxon>
        <taxon>Basidiomycota</taxon>
        <taxon>Agaricomycotina</taxon>
        <taxon>Agaricomycetes</taxon>
        <taxon>Agaricomycetidae</taxon>
        <taxon>Agaricales</taxon>
        <taxon>Marasmiineae</taxon>
        <taxon>Mycenaceae</taxon>
        <taxon>Mycena</taxon>
    </lineage>
</organism>
<reference evidence="4" key="1">
    <citation type="submission" date="2023-03" db="EMBL/GenBank/DDBJ databases">
        <title>Massive genome expansion in bonnet fungi (Mycena s.s.) driven by repeated elements and novel gene families across ecological guilds.</title>
        <authorList>
            <consortium name="Lawrence Berkeley National Laboratory"/>
            <person name="Harder C.B."/>
            <person name="Miyauchi S."/>
            <person name="Viragh M."/>
            <person name="Kuo A."/>
            <person name="Thoen E."/>
            <person name="Andreopoulos B."/>
            <person name="Lu D."/>
            <person name="Skrede I."/>
            <person name="Drula E."/>
            <person name="Henrissat B."/>
            <person name="Morin E."/>
            <person name="Kohler A."/>
            <person name="Barry K."/>
            <person name="LaButti K."/>
            <person name="Morin E."/>
            <person name="Salamov A."/>
            <person name="Lipzen A."/>
            <person name="Mereny Z."/>
            <person name="Hegedus B."/>
            <person name="Baldrian P."/>
            <person name="Stursova M."/>
            <person name="Weitz H."/>
            <person name="Taylor A."/>
            <person name="Grigoriev I.V."/>
            <person name="Nagy L.G."/>
            <person name="Martin F."/>
            <person name="Kauserud H."/>
        </authorList>
    </citation>
    <scope>NUCLEOTIDE SEQUENCE</scope>
    <source>
        <strain evidence="4">CBHHK188m</strain>
    </source>
</reference>
<gene>
    <name evidence="4" type="ORF">DFH07DRAFT_1020394</name>
</gene>
<comment type="cofactor">
    <cofactor evidence="2">
        <name>thiamine diphosphate</name>
        <dbReference type="ChEBI" id="CHEBI:58937"/>
    </cofactor>
</comment>
<keyword evidence="1 2" id="KW-0560">Oxidoreductase</keyword>
<keyword evidence="2" id="KW-0786">Thiamine pyrophosphate</keyword>
<evidence type="ECO:0000256" key="2">
    <source>
        <dbReference type="RuleBase" id="RU365014"/>
    </source>
</evidence>
<dbReference type="Pfam" id="PF00676">
    <property type="entry name" value="E1_dh"/>
    <property type="match status" value="2"/>
</dbReference>
<dbReference type="SUPFAM" id="SSF52518">
    <property type="entry name" value="Thiamin diphosphate-binding fold (THDP-binding)"/>
    <property type="match status" value="1"/>
</dbReference>
<comment type="function">
    <text evidence="2">The branched-chain alpha-keto dehydrogenase complex catalyzes the overall conversion of alpha-keto acids to acyl-CoA and CO(2). It contains multiple copies of three enzymatic components: branched-chain alpha-keto acid decarboxylase (E1), lipoamide acyltransferase (E2) and lipoamide dehydrogenase (E3).</text>
</comment>
<sequence length="274" mass="30795">MAQCFRNQEDVLGKGRQMPVIRSTFWLPEALLPHYFFAIGDPNPTSGQHRLRPPPCARLEGAASEGDFHAGPLLVSTIPSPTLFIVRNNGFVISASSTEQFYGDGIDTVHVDGNDILAILAAVWSATTSNDSFAYRQRPEVEDCKRIDNPIARFRLYMESQGWWSAVDEEELKARLRADVMTAFKRAESLPRCELSELFMDVYTGEELWNIVGSLIYSWRILISSACELLEGATGKADWAPCGLLKKYGDTWELWHTELAKFKNKGQDLTQSDP</sequence>
<dbReference type="EMBL" id="JARJLG010000045">
    <property type="protein sequence ID" value="KAJ7761482.1"/>
    <property type="molecule type" value="Genomic_DNA"/>
</dbReference>
<dbReference type="AlphaFoldDB" id="A0AAD7JBR5"/>
<evidence type="ECO:0000313" key="4">
    <source>
        <dbReference type="EMBL" id="KAJ7761482.1"/>
    </source>
</evidence>
<comment type="similarity">
    <text evidence="2">Belongs to the BCKDHA family.</text>
</comment>
<dbReference type="InterPro" id="IPR029061">
    <property type="entry name" value="THDP-binding"/>
</dbReference>
<dbReference type="EC" id="1.2.4.4" evidence="2"/>
<comment type="caution">
    <text evidence="4">The sequence shown here is derived from an EMBL/GenBank/DDBJ whole genome shotgun (WGS) entry which is preliminary data.</text>
</comment>
<protein>
    <recommendedName>
        <fullName evidence="2">2-oxoisovalerate dehydrogenase subunit alpha</fullName>
        <ecNumber evidence="2">1.2.4.4</ecNumber>
    </recommendedName>
    <alternativeName>
        <fullName evidence="2">Branched-chain alpha-keto acid dehydrogenase E1 component alpha chain</fullName>
    </alternativeName>
</protein>
<dbReference type="PANTHER" id="PTHR43380">
    <property type="entry name" value="2-OXOISOVALERATE DEHYDROGENASE SUBUNIT ALPHA, MITOCHONDRIAL"/>
    <property type="match status" value="1"/>
</dbReference>
<dbReference type="Gene3D" id="3.40.50.970">
    <property type="match status" value="1"/>
</dbReference>
<keyword evidence="5" id="KW-1185">Reference proteome</keyword>
<accession>A0AAD7JBR5</accession>
<dbReference type="GO" id="GO:0009083">
    <property type="term" value="P:branched-chain amino acid catabolic process"/>
    <property type="evidence" value="ECO:0007669"/>
    <property type="project" value="TreeGrafter"/>
</dbReference>
<evidence type="ECO:0000259" key="3">
    <source>
        <dbReference type="Pfam" id="PF00676"/>
    </source>
</evidence>
<dbReference type="GO" id="GO:0003863">
    <property type="term" value="F:branched-chain 2-oxo acid dehydrogenase activity"/>
    <property type="evidence" value="ECO:0007669"/>
    <property type="project" value="UniProtKB-EC"/>
</dbReference>
<dbReference type="Proteomes" id="UP001215280">
    <property type="component" value="Unassembled WGS sequence"/>
</dbReference>
<comment type="catalytic activity">
    <reaction evidence="2">
        <text>N(6)-[(R)-lipoyl]-L-lysyl-[protein] + 3-methyl-2-oxobutanoate + H(+) = N(6)-[(R)-S(8)-2-methylpropanoyldihydrolipoyl]-L-lysyl-[protein] + CO2</text>
        <dbReference type="Rhea" id="RHEA:13457"/>
        <dbReference type="Rhea" id="RHEA-COMP:10474"/>
        <dbReference type="Rhea" id="RHEA-COMP:10497"/>
        <dbReference type="ChEBI" id="CHEBI:11851"/>
        <dbReference type="ChEBI" id="CHEBI:15378"/>
        <dbReference type="ChEBI" id="CHEBI:16526"/>
        <dbReference type="ChEBI" id="CHEBI:83099"/>
        <dbReference type="ChEBI" id="CHEBI:83142"/>
        <dbReference type="EC" id="1.2.4.4"/>
    </reaction>
</comment>
<dbReference type="PANTHER" id="PTHR43380:SF1">
    <property type="entry name" value="2-OXOISOVALERATE DEHYDROGENASE SUBUNIT ALPHA, MITOCHONDRIAL"/>
    <property type="match status" value="1"/>
</dbReference>
<evidence type="ECO:0000313" key="5">
    <source>
        <dbReference type="Proteomes" id="UP001215280"/>
    </source>
</evidence>
<dbReference type="InterPro" id="IPR050771">
    <property type="entry name" value="Alpha-ketoacid_DH_E1_comp"/>
</dbReference>
<feature type="domain" description="Dehydrogenase E1 component" evidence="3">
    <location>
        <begin position="60"/>
        <end position="126"/>
    </location>
</feature>